<dbReference type="SUPFAM" id="SSF54637">
    <property type="entry name" value="Thioesterase/thiol ester dehydrase-isomerase"/>
    <property type="match status" value="1"/>
</dbReference>
<evidence type="ECO:0000313" key="4">
    <source>
        <dbReference type="Proteomes" id="UP000515204"/>
    </source>
</evidence>
<protein>
    <submittedName>
        <fullName evidence="5">Acyl-coenzyme A thioesterase 13-like isoform X1</fullName>
    </submittedName>
</protein>
<sequence>MSRVADIVRQVYQKIITTKNFGQCMRNVQLLSAGDGNCKAQFTVSDEHVNVMGTLHGGFTSTVIDCVSGYALASVGTGALGVSVDLHVTFMKTASIGEVVTIDASTKRVGKKLAFLTVELTKNEGKDIVALGQHTKYFI</sequence>
<dbReference type="InterPro" id="IPR029069">
    <property type="entry name" value="HotDog_dom_sf"/>
</dbReference>
<dbReference type="Gene3D" id="3.10.129.10">
    <property type="entry name" value="Hotdog Thioesterase"/>
    <property type="match status" value="1"/>
</dbReference>
<dbReference type="GeneID" id="106750524"/>
<dbReference type="RefSeq" id="XP_014486417.1">
    <property type="nucleotide sequence ID" value="XM_014630931.1"/>
</dbReference>
<reference evidence="5" key="1">
    <citation type="submission" date="2025-08" db="UniProtKB">
        <authorList>
            <consortium name="RefSeq"/>
        </authorList>
    </citation>
    <scope>IDENTIFICATION</scope>
</reference>
<name>A0A6P3Y8U2_DINQU</name>
<dbReference type="Pfam" id="PF03061">
    <property type="entry name" value="4HBT"/>
    <property type="match status" value="1"/>
</dbReference>
<accession>A0A6P3Y8U2</accession>
<dbReference type="NCBIfam" id="TIGR00369">
    <property type="entry name" value="unchar_dom_1"/>
    <property type="match status" value="1"/>
</dbReference>
<dbReference type="GO" id="GO:0047617">
    <property type="term" value="F:fatty acyl-CoA hydrolase activity"/>
    <property type="evidence" value="ECO:0007669"/>
    <property type="project" value="InterPro"/>
</dbReference>
<dbReference type="InterPro" id="IPR006683">
    <property type="entry name" value="Thioestr_dom"/>
</dbReference>
<evidence type="ECO:0000256" key="1">
    <source>
        <dbReference type="ARBA" id="ARBA00008324"/>
    </source>
</evidence>
<evidence type="ECO:0000313" key="5">
    <source>
        <dbReference type="RefSeq" id="XP_014486417.1"/>
    </source>
</evidence>
<dbReference type="OrthoDB" id="46529at2759"/>
<evidence type="ECO:0000256" key="2">
    <source>
        <dbReference type="ARBA" id="ARBA00022801"/>
    </source>
</evidence>
<keyword evidence="2" id="KW-0378">Hydrolase</keyword>
<gene>
    <name evidence="5" type="primary">LOC106750524</name>
</gene>
<dbReference type="FunFam" id="3.10.129.10:FF:000033">
    <property type="entry name" value="acyl-coenzyme A thioesterase 13"/>
    <property type="match status" value="1"/>
</dbReference>
<dbReference type="Proteomes" id="UP000515204">
    <property type="component" value="Unplaced"/>
</dbReference>
<dbReference type="InterPro" id="IPR003736">
    <property type="entry name" value="PAAI_dom"/>
</dbReference>
<feature type="domain" description="Thioesterase" evidence="3">
    <location>
        <begin position="52"/>
        <end position="127"/>
    </location>
</feature>
<dbReference type="PANTHER" id="PTHR21660">
    <property type="entry name" value="THIOESTERASE SUPERFAMILY MEMBER-RELATED"/>
    <property type="match status" value="1"/>
</dbReference>
<dbReference type="InterPro" id="IPR039298">
    <property type="entry name" value="ACOT13"/>
</dbReference>
<dbReference type="CDD" id="cd03443">
    <property type="entry name" value="PaaI_thioesterase"/>
    <property type="match status" value="1"/>
</dbReference>
<dbReference type="PANTHER" id="PTHR21660:SF1">
    <property type="entry name" value="ACYL-COENZYME A THIOESTERASE 13"/>
    <property type="match status" value="1"/>
</dbReference>
<organism evidence="4 5">
    <name type="scientific">Dinoponera quadriceps</name>
    <name type="common">South American ant</name>
    <dbReference type="NCBI Taxonomy" id="609295"/>
    <lineage>
        <taxon>Eukaryota</taxon>
        <taxon>Metazoa</taxon>
        <taxon>Ecdysozoa</taxon>
        <taxon>Arthropoda</taxon>
        <taxon>Hexapoda</taxon>
        <taxon>Insecta</taxon>
        <taxon>Pterygota</taxon>
        <taxon>Neoptera</taxon>
        <taxon>Endopterygota</taxon>
        <taxon>Hymenoptera</taxon>
        <taxon>Apocrita</taxon>
        <taxon>Aculeata</taxon>
        <taxon>Formicoidea</taxon>
        <taxon>Formicidae</taxon>
        <taxon>Ponerinae</taxon>
        <taxon>Ponerini</taxon>
        <taxon>Dinoponera</taxon>
    </lineage>
</organism>
<dbReference type="AlphaFoldDB" id="A0A6P3Y8U2"/>
<comment type="similarity">
    <text evidence="1">Belongs to the thioesterase PaaI family.</text>
</comment>
<proteinExistence type="inferred from homology"/>
<dbReference type="KEGG" id="dqu:106750524"/>
<keyword evidence="4" id="KW-1185">Reference proteome</keyword>
<evidence type="ECO:0000259" key="3">
    <source>
        <dbReference type="Pfam" id="PF03061"/>
    </source>
</evidence>